<organism evidence="2 3">
    <name type="scientific">Caerostris extrusa</name>
    <name type="common">Bark spider</name>
    <name type="synonym">Caerostris bankana</name>
    <dbReference type="NCBI Taxonomy" id="172846"/>
    <lineage>
        <taxon>Eukaryota</taxon>
        <taxon>Metazoa</taxon>
        <taxon>Ecdysozoa</taxon>
        <taxon>Arthropoda</taxon>
        <taxon>Chelicerata</taxon>
        <taxon>Arachnida</taxon>
        <taxon>Araneae</taxon>
        <taxon>Araneomorphae</taxon>
        <taxon>Entelegynae</taxon>
        <taxon>Araneoidea</taxon>
        <taxon>Araneidae</taxon>
        <taxon>Caerostris</taxon>
    </lineage>
</organism>
<dbReference type="Proteomes" id="UP001054945">
    <property type="component" value="Unassembled WGS sequence"/>
</dbReference>
<sequence length="81" mass="9396">MECLFEDQKLIIPALPPKGQLDFFEENLFRDQESISSIPEASQRTSGYNLIFHPLDRRRDPTYPPDTPQSPQPSWSTMQSE</sequence>
<dbReference type="EMBL" id="BPLR01012443">
    <property type="protein sequence ID" value="GIY53958.1"/>
    <property type="molecule type" value="Genomic_DNA"/>
</dbReference>
<evidence type="ECO:0000256" key="1">
    <source>
        <dbReference type="SAM" id="MobiDB-lite"/>
    </source>
</evidence>
<feature type="region of interest" description="Disordered" evidence="1">
    <location>
        <begin position="55"/>
        <end position="81"/>
    </location>
</feature>
<feature type="compositionally biased region" description="Polar residues" evidence="1">
    <location>
        <begin position="72"/>
        <end position="81"/>
    </location>
</feature>
<comment type="caution">
    <text evidence="2">The sequence shown here is derived from an EMBL/GenBank/DDBJ whole genome shotgun (WGS) entry which is preliminary data.</text>
</comment>
<reference evidence="2 3" key="1">
    <citation type="submission" date="2021-06" db="EMBL/GenBank/DDBJ databases">
        <title>Caerostris extrusa draft genome.</title>
        <authorList>
            <person name="Kono N."/>
            <person name="Arakawa K."/>
        </authorList>
    </citation>
    <scope>NUCLEOTIDE SEQUENCE [LARGE SCALE GENOMIC DNA]</scope>
</reference>
<proteinExistence type="predicted"/>
<evidence type="ECO:0000313" key="2">
    <source>
        <dbReference type="EMBL" id="GIY53958.1"/>
    </source>
</evidence>
<accession>A0AAV4U878</accession>
<protein>
    <submittedName>
        <fullName evidence="2">Uncharacterized protein</fullName>
    </submittedName>
</protein>
<feature type="compositionally biased region" description="Pro residues" evidence="1">
    <location>
        <begin position="62"/>
        <end position="71"/>
    </location>
</feature>
<evidence type="ECO:0000313" key="3">
    <source>
        <dbReference type="Proteomes" id="UP001054945"/>
    </source>
</evidence>
<keyword evidence="3" id="KW-1185">Reference proteome</keyword>
<dbReference type="AlphaFoldDB" id="A0AAV4U878"/>
<name>A0AAV4U878_CAEEX</name>
<gene>
    <name evidence="2" type="ORF">CEXT_412531</name>
</gene>